<feature type="binding site" evidence="4">
    <location>
        <position position="198"/>
    </location>
    <ligand>
        <name>substrate</name>
    </ligand>
</feature>
<dbReference type="SUPFAM" id="SSF55120">
    <property type="entry name" value="Pseudouridine synthase"/>
    <property type="match status" value="1"/>
</dbReference>
<evidence type="ECO:0000256" key="4">
    <source>
        <dbReference type="HAMAP-Rule" id="MF_00171"/>
    </source>
</evidence>
<dbReference type="EC" id="5.4.99.12" evidence="4"/>
<keyword evidence="2 4" id="KW-0819">tRNA processing</keyword>
<sequence>MAEADRAGRADDAGRADPADRAGRAVGAGRVDEEAGAGEAGGVAGGPEDDGAGSVAGGGAVRIRLDLAYDGGGFNGWAAQPGLRTVEGVLTNALTTVLRTPVRLTVAGRTDAGVHAAAQVAHLDVTAEAWRLLPGRSQRPPGEALVTRLAGVLARESQQWSRSVGLSLPRGASDVVVHRARRVSPDFDARFSALQRRYIYRVADAASPRDPRRRGHVLWLPESLDVEAMDAACAPLLGEHDFLSYCKPRQGATTIRTLTALRWRRALEGGPDGGLVTLEVAADAFCHSMVRSLVGAGLAVGQGRRPPSWPAELLAARSRQASAPVAPPHGLTLEAVTYPQPEELAAQAQRARVVRRLEC</sequence>
<comment type="function">
    <text evidence="4">Formation of pseudouridine at positions 38, 39 and 40 in the anticodon stem and loop of transfer RNAs.</text>
</comment>
<comment type="subunit">
    <text evidence="4">Homodimer.</text>
</comment>
<dbReference type="InterPro" id="IPR020103">
    <property type="entry name" value="PsdUridine_synth_cat_dom_sf"/>
</dbReference>
<dbReference type="NCBIfam" id="TIGR00071">
    <property type="entry name" value="hisT_truA"/>
    <property type="match status" value="1"/>
</dbReference>
<dbReference type="Gene3D" id="3.30.70.660">
    <property type="entry name" value="Pseudouridine synthase I, catalytic domain, C-terminal subdomain"/>
    <property type="match status" value="1"/>
</dbReference>
<evidence type="ECO:0000256" key="6">
    <source>
        <dbReference type="SAM" id="MobiDB-lite"/>
    </source>
</evidence>
<comment type="catalytic activity">
    <reaction evidence="4 5">
        <text>uridine(38/39/40) in tRNA = pseudouridine(38/39/40) in tRNA</text>
        <dbReference type="Rhea" id="RHEA:22376"/>
        <dbReference type="Rhea" id="RHEA-COMP:10085"/>
        <dbReference type="Rhea" id="RHEA-COMP:10087"/>
        <dbReference type="ChEBI" id="CHEBI:65314"/>
        <dbReference type="ChEBI" id="CHEBI:65315"/>
        <dbReference type="EC" id="5.4.99.12"/>
    </reaction>
</comment>
<organism evidence="8 9">
    <name type="scientific">Actinomyces capricornis</name>
    <dbReference type="NCBI Taxonomy" id="2755559"/>
    <lineage>
        <taxon>Bacteria</taxon>
        <taxon>Bacillati</taxon>
        <taxon>Actinomycetota</taxon>
        <taxon>Actinomycetes</taxon>
        <taxon>Actinomycetales</taxon>
        <taxon>Actinomycetaceae</taxon>
        <taxon>Actinomyces</taxon>
    </lineage>
</organism>
<accession>A0ABM7UNR8</accession>
<dbReference type="CDD" id="cd02570">
    <property type="entry name" value="PseudoU_synth_EcTruA"/>
    <property type="match status" value="1"/>
</dbReference>
<feature type="region of interest" description="Disordered" evidence="6">
    <location>
        <begin position="1"/>
        <end position="55"/>
    </location>
</feature>
<evidence type="ECO:0000256" key="5">
    <source>
        <dbReference type="RuleBase" id="RU003792"/>
    </source>
</evidence>
<feature type="active site" description="Nucleophile" evidence="4">
    <location>
        <position position="111"/>
    </location>
</feature>
<keyword evidence="9" id="KW-1185">Reference proteome</keyword>
<evidence type="ECO:0000256" key="1">
    <source>
        <dbReference type="ARBA" id="ARBA00009375"/>
    </source>
</evidence>
<keyword evidence="3 4" id="KW-0413">Isomerase</keyword>
<proteinExistence type="inferred from homology"/>
<dbReference type="InterPro" id="IPR020097">
    <property type="entry name" value="PsdUridine_synth_TruA_a/b_dom"/>
</dbReference>
<dbReference type="InterPro" id="IPR020094">
    <property type="entry name" value="TruA/RsuA/RluB/E/F_N"/>
</dbReference>
<comment type="caution">
    <text evidence="4">Lacks conserved residue(s) required for the propagation of feature annotation.</text>
</comment>
<evidence type="ECO:0000256" key="3">
    <source>
        <dbReference type="ARBA" id="ARBA00023235"/>
    </source>
</evidence>
<name>A0ABM7UNR8_9ACTO</name>
<dbReference type="Pfam" id="PF01416">
    <property type="entry name" value="PseudoU_synth_1"/>
    <property type="match status" value="1"/>
</dbReference>
<evidence type="ECO:0000256" key="2">
    <source>
        <dbReference type="ARBA" id="ARBA00022694"/>
    </source>
</evidence>
<feature type="compositionally biased region" description="Basic and acidic residues" evidence="6">
    <location>
        <begin position="1"/>
        <end position="23"/>
    </location>
</feature>
<dbReference type="PANTHER" id="PTHR11142">
    <property type="entry name" value="PSEUDOURIDYLATE SYNTHASE"/>
    <property type="match status" value="1"/>
</dbReference>
<comment type="similarity">
    <text evidence="1 4 5">Belongs to the tRNA pseudouridine synthase TruA family.</text>
</comment>
<dbReference type="RefSeq" id="WP_223907314.1">
    <property type="nucleotide sequence ID" value="NZ_AP025017.1"/>
</dbReference>
<gene>
    <name evidence="4 8" type="primary">truA</name>
    <name evidence="8" type="ORF">MANAM107_16980</name>
</gene>
<reference evidence="8 9" key="1">
    <citation type="submission" date="2021-08" db="EMBL/GenBank/DDBJ databases">
        <title>Whole genome sequence of novel Actinomyces species strain MAS-1.</title>
        <authorList>
            <person name="Saito M."/>
            <person name="Kuwahara N."/>
            <person name="Takizawa T."/>
            <person name="Gotouda H."/>
            <person name="Ochiai T."/>
        </authorList>
    </citation>
    <scope>NUCLEOTIDE SEQUENCE [LARGE SCALE GENOMIC DNA]</scope>
    <source>
        <strain evidence="8 9">MAS-1</strain>
    </source>
</reference>
<dbReference type="EMBL" id="AP025017">
    <property type="protein sequence ID" value="BDA64864.1"/>
    <property type="molecule type" value="Genomic_DNA"/>
</dbReference>
<evidence type="ECO:0000313" key="9">
    <source>
        <dbReference type="Proteomes" id="UP000824496"/>
    </source>
</evidence>
<protein>
    <recommendedName>
        <fullName evidence="4">tRNA pseudouridine synthase A</fullName>
        <ecNumber evidence="4">5.4.99.12</ecNumber>
    </recommendedName>
    <alternativeName>
        <fullName evidence="4">tRNA pseudouridine(38-40) synthase</fullName>
    </alternativeName>
    <alternativeName>
        <fullName evidence="4">tRNA pseudouridylate synthase I</fullName>
    </alternativeName>
    <alternativeName>
        <fullName evidence="4">tRNA-uridine isomerase I</fullName>
    </alternativeName>
</protein>
<dbReference type="InterPro" id="IPR001406">
    <property type="entry name" value="PsdUridine_synth_TruA"/>
</dbReference>
<feature type="domain" description="Pseudouridine synthase I TruA alpha/beta" evidence="7">
    <location>
        <begin position="232"/>
        <end position="339"/>
    </location>
</feature>
<evidence type="ECO:0000313" key="8">
    <source>
        <dbReference type="EMBL" id="BDA64864.1"/>
    </source>
</evidence>
<evidence type="ECO:0000259" key="7">
    <source>
        <dbReference type="Pfam" id="PF01416"/>
    </source>
</evidence>
<dbReference type="Proteomes" id="UP000824496">
    <property type="component" value="Chromosome"/>
</dbReference>
<dbReference type="Gene3D" id="3.30.70.580">
    <property type="entry name" value="Pseudouridine synthase I, catalytic domain, N-terminal subdomain"/>
    <property type="match status" value="1"/>
</dbReference>
<dbReference type="InterPro" id="IPR020095">
    <property type="entry name" value="PsdUridine_synth_TruA_C"/>
</dbReference>
<dbReference type="PANTHER" id="PTHR11142:SF0">
    <property type="entry name" value="TRNA PSEUDOURIDINE SYNTHASE-LIKE 1"/>
    <property type="match status" value="1"/>
</dbReference>
<dbReference type="HAMAP" id="MF_00171">
    <property type="entry name" value="TruA"/>
    <property type="match status" value="1"/>
</dbReference>